<feature type="transmembrane region" description="Helical" evidence="1">
    <location>
        <begin position="313"/>
        <end position="334"/>
    </location>
</feature>
<name>A0A7Y9I6S7_9ACTN</name>
<organism evidence="3 4">
    <name type="scientific">Microlunatus parietis</name>
    <dbReference type="NCBI Taxonomy" id="682979"/>
    <lineage>
        <taxon>Bacteria</taxon>
        <taxon>Bacillati</taxon>
        <taxon>Actinomycetota</taxon>
        <taxon>Actinomycetes</taxon>
        <taxon>Propionibacteriales</taxon>
        <taxon>Propionibacteriaceae</taxon>
        <taxon>Microlunatus</taxon>
    </lineage>
</organism>
<dbReference type="RefSeq" id="WP_179751014.1">
    <property type="nucleotide sequence ID" value="NZ_JACCBU010000001.1"/>
</dbReference>
<dbReference type="GO" id="GO:0005886">
    <property type="term" value="C:plasma membrane"/>
    <property type="evidence" value="ECO:0007669"/>
    <property type="project" value="TreeGrafter"/>
</dbReference>
<dbReference type="GO" id="GO:0000270">
    <property type="term" value="P:peptidoglycan metabolic process"/>
    <property type="evidence" value="ECO:0007669"/>
    <property type="project" value="TreeGrafter"/>
</dbReference>
<dbReference type="InterPro" id="IPR003848">
    <property type="entry name" value="DUF218"/>
</dbReference>
<evidence type="ECO:0000256" key="1">
    <source>
        <dbReference type="SAM" id="Phobius"/>
    </source>
</evidence>
<dbReference type="InterPro" id="IPR014729">
    <property type="entry name" value="Rossmann-like_a/b/a_fold"/>
</dbReference>
<dbReference type="Pfam" id="PF02698">
    <property type="entry name" value="DUF218"/>
    <property type="match status" value="1"/>
</dbReference>
<feature type="domain" description="DUF218" evidence="2">
    <location>
        <begin position="162"/>
        <end position="307"/>
    </location>
</feature>
<reference evidence="3 4" key="1">
    <citation type="submission" date="2020-07" db="EMBL/GenBank/DDBJ databases">
        <title>Sequencing the genomes of 1000 actinobacteria strains.</title>
        <authorList>
            <person name="Klenk H.-P."/>
        </authorList>
    </citation>
    <scope>NUCLEOTIDE SEQUENCE [LARGE SCALE GENOMIC DNA]</scope>
    <source>
        <strain evidence="3 4">DSM 22083</strain>
    </source>
</reference>
<dbReference type="InterPro" id="IPR051599">
    <property type="entry name" value="Cell_Envelope_Assoc"/>
</dbReference>
<gene>
    <name evidence="3" type="ORF">BKA15_002424</name>
</gene>
<keyword evidence="1" id="KW-1133">Transmembrane helix</keyword>
<comment type="caution">
    <text evidence="3">The sequence shown here is derived from an EMBL/GenBank/DDBJ whole genome shotgun (WGS) entry which is preliminary data.</text>
</comment>
<feature type="transmembrane region" description="Helical" evidence="1">
    <location>
        <begin position="96"/>
        <end position="119"/>
    </location>
</feature>
<dbReference type="Proteomes" id="UP000569914">
    <property type="component" value="Unassembled WGS sequence"/>
</dbReference>
<feature type="transmembrane region" description="Helical" evidence="1">
    <location>
        <begin position="125"/>
        <end position="148"/>
    </location>
</feature>
<dbReference type="Gene3D" id="3.40.50.620">
    <property type="entry name" value="HUPs"/>
    <property type="match status" value="1"/>
</dbReference>
<keyword evidence="4" id="KW-1185">Reference proteome</keyword>
<dbReference type="CDD" id="cd06259">
    <property type="entry name" value="YdcF-like"/>
    <property type="match status" value="1"/>
</dbReference>
<keyword evidence="1" id="KW-0472">Membrane</keyword>
<evidence type="ECO:0000259" key="2">
    <source>
        <dbReference type="Pfam" id="PF02698"/>
    </source>
</evidence>
<sequence>MIFLLPLAIAVTVCAIAVTRTRAEPRRLSNAYWLLAGAMLLINVLGGLGLVIVDLLSFLIVAIALLSPLLILVLCGFLIMNGVVMLRRERASLANSLSLLAGLMIMAAVVLTIPVFLAGPLWLRALWLFGLLAVGYLGFHFVAFLGYAQLYTWLVRNRPAAWVMVLGSGLRRGTEVPPLLASRIRAGIAEFTRRGARVLIMSGGQGRDEQLAEGTAMAAWAVDHGVDPASVRAEIRSRTTEENLRFTGELIRAETSTPPGSGLIVTSNYHVLRAAILARKAGLDAQATGAPTAGYYWPSAMIREYVAILRERLLLHAVLLPLIALPLPLVLLLAGGSP</sequence>
<dbReference type="GO" id="GO:0043164">
    <property type="term" value="P:Gram-negative-bacterium-type cell wall biogenesis"/>
    <property type="evidence" value="ECO:0007669"/>
    <property type="project" value="TreeGrafter"/>
</dbReference>
<protein>
    <submittedName>
        <fullName evidence="3">Uncharacterized SAM-binding protein YcdF (DUF218 family)</fullName>
    </submittedName>
</protein>
<feature type="transmembrane region" description="Helical" evidence="1">
    <location>
        <begin position="30"/>
        <end position="52"/>
    </location>
</feature>
<accession>A0A7Y9I6S7</accession>
<dbReference type="PANTHER" id="PTHR30336">
    <property type="entry name" value="INNER MEMBRANE PROTEIN, PROBABLE PERMEASE"/>
    <property type="match status" value="1"/>
</dbReference>
<feature type="transmembrane region" description="Helical" evidence="1">
    <location>
        <begin position="6"/>
        <end position="23"/>
    </location>
</feature>
<feature type="transmembrane region" description="Helical" evidence="1">
    <location>
        <begin position="58"/>
        <end position="84"/>
    </location>
</feature>
<dbReference type="EMBL" id="JACCBU010000001">
    <property type="protein sequence ID" value="NYE71095.1"/>
    <property type="molecule type" value="Genomic_DNA"/>
</dbReference>
<dbReference type="AlphaFoldDB" id="A0A7Y9I6S7"/>
<evidence type="ECO:0000313" key="4">
    <source>
        <dbReference type="Proteomes" id="UP000569914"/>
    </source>
</evidence>
<keyword evidence="1" id="KW-0812">Transmembrane</keyword>
<proteinExistence type="predicted"/>
<dbReference type="PANTHER" id="PTHR30336:SF4">
    <property type="entry name" value="ENVELOPE BIOGENESIS FACTOR ELYC"/>
    <property type="match status" value="1"/>
</dbReference>
<evidence type="ECO:0000313" key="3">
    <source>
        <dbReference type="EMBL" id="NYE71095.1"/>
    </source>
</evidence>